<evidence type="ECO:0000313" key="1">
    <source>
        <dbReference type="EMBL" id="KAI8044842.1"/>
    </source>
</evidence>
<gene>
    <name evidence="1" type="ORF">M5D96_001017</name>
</gene>
<comment type="caution">
    <text evidence="1">The sequence shown here is derived from an EMBL/GenBank/DDBJ whole genome shotgun (WGS) entry which is preliminary data.</text>
</comment>
<proteinExistence type="predicted"/>
<name>A0A9Q0BUA6_9MUSC</name>
<accession>A0A9Q0BUA6</accession>
<dbReference type="AlphaFoldDB" id="A0A9Q0BUA6"/>
<dbReference type="EMBL" id="JAMKOV010000001">
    <property type="protein sequence ID" value="KAI8044842.1"/>
    <property type="molecule type" value="Genomic_DNA"/>
</dbReference>
<dbReference type="Proteomes" id="UP001059596">
    <property type="component" value="Chromosome 3R"/>
</dbReference>
<evidence type="ECO:0000313" key="2">
    <source>
        <dbReference type="Proteomes" id="UP001059596"/>
    </source>
</evidence>
<reference evidence="1" key="1">
    <citation type="journal article" date="2023" name="Genome Biol. Evol.">
        <title>Long-read-based Genome Assembly of Drosophila gunungcola Reveals Fewer Chemosensory Genes in Flower-breeding Species.</title>
        <authorList>
            <person name="Negi A."/>
            <person name="Liao B.Y."/>
            <person name="Yeh S.D."/>
        </authorList>
    </citation>
    <scope>NUCLEOTIDE SEQUENCE</scope>
    <source>
        <strain evidence="1">Sukarami</strain>
    </source>
</reference>
<protein>
    <submittedName>
        <fullName evidence="1">Uncharacterized protein</fullName>
    </submittedName>
</protein>
<sequence>MDSIWRTWLLTNLSRALISCRCPGGSPSDSKASLDLCMPLRMHCSKSDLDLASSSSSSRESSEL</sequence>
<keyword evidence="2" id="KW-1185">Reference proteome</keyword>
<organism evidence="1 2">
    <name type="scientific">Drosophila gunungcola</name>
    <name type="common">fruit fly</name>
    <dbReference type="NCBI Taxonomy" id="103775"/>
    <lineage>
        <taxon>Eukaryota</taxon>
        <taxon>Metazoa</taxon>
        <taxon>Ecdysozoa</taxon>
        <taxon>Arthropoda</taxon>
        <taxon>Hexapoda</taxon>
        <taxon>Insecta</taxon>
        <taxon>Pterygota</taxon>
        <taxon>Neoptera</taxon>
        <taxon>Endopterygota</taxon>
        <taxon>Diptera</taxon>
        <taxon>Brachycera</taxon>
        <taxon>Muscomorpha</taxon>
        <taxon>Ephydroidea</taxon>
        <taxon>Drosophilidae</taxon>
        <taxon>Drosophila</taxon>
        <taxon>Sophophora</taxon>
    </lineage>
</organism>